<gene>
    <name evidence="1" type="ORF">D0511_10385</name>
</gene>
<reference evidence="1 2" key="1">
    <citation type="submission" date="2018-08" db="EMBL/GenBank/DDBJ databases">
        <title>Whole Genome Sequences of Two Pseudoalteromonas piscicida Strains, DE1-A and DE2-A, which Exhibit Strong Antibacterial Activity against Vibrio vulnificus.</title>
        <authorList>
            <person name="Richards G.P."/>
            <person name="Needleman D.S."/>
            <person name="Watson M.A."/>
            <person name="Polson S.W."/>
        </authorList>
    </citation>
    <scope>NUCLEOTIDE SEQUENCE [LARGE SCALE GENOMIC DNA]</scope>
    <source>
        <strain evidence="1 2">DE2-A</strain>
    </source>
</reference>
<organism evidence="1 2">
    <name type="scientific">Pseudoalteromonas piscicida</name>
    <dbReference type="NCBI Taxonomy" id="43662"/>
    <lineage>
        <taxon>Bacteria</taxon>
        <taxon>Pseudomonadati</taxon>
        <taxon>Pseudomonadota</taxon>
        <taxon>Gammaproteobacteria</taxon>
        <taxon>Alteromonadales</taxon>
        <taxon>Pseudoalteromonadaceae</taxon>
        <taxon>Pseudoalteromonas</taxon>
    </lineage>
</organism>
<dbReference type="KEGG" id="ppis:B1L02_07380"/>
<evidence type="ECO:0000313" key="2">
    <source>
        <dbReference type="Proteomes" id="UP000258102"/>
    </source>
</evidence>
<proteinExistence type="predicted"/>
<accession>A0AAD0RIT0</accession>
<name>A0AAD0RIT0_PSEO7</name>
<sequence>MLITRRKFCYLVVLNEKFLTQLASDLFLQIEQVLRLIGIRSNSNKEKALPTLYNPRQGSVVRIHSVVPLLIQFNLLRKSTTPLCSKQRVDNSNFRAFDVIYCELLCHSLIR</sequence>
<protein>
    <submittedName>
        <fullName evidence="1">Uncharacterized protein</fullName>
    </submittedName>
</protein>
<dbReference type="AlphaFoldDB" id="A0AAD0RIT0"/>
<dbReference type="EMBL" id="CP031761">
    <property type="protein sequence ID" value="AXR02429.1"/>
    <property type="molecule type" value="Genomic_DNA"/>
</dbReference>
<evidence type="ECO:0000313" key="1">
    <source>
        <dbReference type="EMBL" id="AXR02429.1"/>
    </source>
</evidence>
<dbReference type="Proteomes" id="UP000258102">
    <property type="component" value="Chromosome 1"/>
</dbReference>